<dbReference type="SMART" id="SM00852">
    <property type="entry name" value="MoCF_biosynth"/>
    <property type="match status" value="1"/>
</dbReference>
<dbReference type="InterPro" id="IPR005111">
    <property type="entry name" value="MoeA_C_domain_IV"/>
</dbReference>
<evidence type="ECO:0000256" key="2">
    <source>
        <dbReference type="ARBA" id="ARBA00005046"/>
    </source>
</evidence>
<organism evidence="11 12">
    <name type="scientific">Fervidicella metallireducens AeB</name>
    <dbReference type="NCBI Taxonomy" id="1403537"/>
    <lineage>
        <taxon>Bacteria</taxon>
        <taxon>Bacillati</taxon>
        <taxon>Bacillota</taxon>
        <taxon>Clostridia</taxon>
        <taxon>Eubacteriales</taxon>
        <taxon>Clostridiaceae</taxon>
        <taxon>Fervidicella</taxon>
    </lineage>
</organism>
<dbReference type="NCBIfam" id="TIGR00177">
    <property type="entry name" value="molyb_syn"/>
    <property type="match status" value="1"/>
</dbReference>
<dbReference type="RefSeq" id="WP_035379903.1">
    <property type="nucleotide sequence ID" value="NZ_AZQP01000023.1"/>
</dbReference>
<dbReference type="EMBL" id="AZQP01000023">
    <property type="protein sequence ID" value="EYE88340.1"/>
    <property type="molecule type" value="Genomic_DNA"/>
</dbReference>
<accession>A0A017RWM1</accession>
<comment type="similarity">
    <text evidence="3 9">Belongs to the MoeA family.</text>
</comment>
<dbReference type="SUPFAM" id="SSF53850">
    <property type="entry name" value="Periplasmic binding protein-like II"/>
    <property type="match status" value="1"/>
</dbReference>
<evidence type="ECO:0000256" key="6">
    <source>
        <dbReference type="ARBA" id="ARBA00022505"/>
    </source>
</evidence>
<proteinExistence type="inferred from homology"/>
<dbReference type="SUPFAM" id="SSF63867">
    <property type="entry name" value="MoeA C-terminal domain-like"/>
    <property type="match status" value="1"/>
</dbReference>
<dbReference type="Gene3D" id="3.40.980.10">
    <property type="entry name" value="MoaB/Mog-like domain"/>
    <property type="match status" value="1"/>
</dbReference>
<dbReference type="Pfam" id="PF00994">
    <property type="entry name" value="MoCF_biosynth"/>
    <property type="match status" value="1"/>
</dbReference>
<keyword evidence="6 9" id="KW-0500">Molybdenum</keyword>
<dbReference type="InterPro" id="IPR038987">
    <property type="entry name" value="MoeA-like"/>
</dbReference>
<dbReference type="PANTHER" id="PTHR10192:SF16">
    <property type="entry name" value="MOLYBDOPTERIN MOLYBDENUMTRANSFERASE"/>
    <property type="match status" value="1"/>
</dbReference>
<evidence type="ECO:0000256" key="7">
    <source>
        <dbReference type="ARBA" id="ARBA00023150"/>
    </source>
</evidence>
<evidence type="ECO:0000256" key="3">
    <source>
        <dbReference type="ARBA" id="ARBA00010763"/>
    </source>
</evidence>
<keyword evidence="7 9" id="KW-0501">Molybdenum cofactor biosynthesis</keyword>
<comment type="function">
    <text evidence="1 9">Catalyzes the insertion of molybdate into adenylated molybdopterin with the concomitant release of AMP.</text>
</comment>
<dbReference type="InterPro" id="IPR036135">
    <property type="entry name" value="MoeA_linker/N_sf"/>
</dbReference>
<keyword evidence="9" id="KW-0460">Magnesium</keyword>
<comment type="cofactor">
    <cofactor evidence="9">
        <name>Mg(2+)</name>
        <dbReference type="ChEBI" id="CHEBI:18420"/>
    </cofactor>
</comment>
<dbReference type="OrthoDB" id="9804758at2"/>
<dbReference type="UniPathway" id="UPA00344"/>
<comment type="pathway">
    <text evidence="2 9">Cofactor biosynthesis; molybdopterin biosynthesis.</text>
</comment>
<dbReference type="EC" id="2.10.1.1" evidence="4 9"/>
<dbReference type="Gene3D" id="3.90.105.10">
    <property type="entry name" value="Molybdopterin biosynthesis moea protein, domain 2"/>
    <property type="match status" value="1"/>
</dbReference>
<dbReference type="Proteomes" id="UP000019681">
    <property type="component" value="Unassembled WGS sequence"/>
</dbReference>
<dbReference type="NCBIfam" id="NF011068">
    <property type="entry name" value="PRK14498.1"/>
    <property type="match status" value="1"/>
</dbReference>
<dbReference type="SUPFAM" id="SSF63882">
    <property type="entry name" value="MoeA N-terminal region -like"/>
    <property type="match status" value="1"/>
</dbReference>
<sequence length="624" mass="69565">MGIFLNNISLEEAKKIIEEGCRTLELKNEEIDTRFSLGRTTYEPHFAMISSPHFTASAMDGIAVNYLHTLEADITKPVFLENSKYEVVDTGDLVRDDFDAVIMVEDIEEVEGGVVIRKPAVPYQNIRPIGEDIAMGTMVLPSKHKIRAIDISSLLAAGINKVSVYEKIRVGIIPTGDELVNVWESPDKGQLIDYNSWTFAAMIEEWGGNPIRYDIVGDSYELIRDTLKRAVNECHMVILNAGSAKGRGDFTEEVLKSLGEVKFHGVSIKPGRPASFALIKDTPVFGVPGYPVSAFFVMDNIVKHAFFKVKNESFRERERVEAYISRKVVSSLKNDEFLRVKLGKVGQKLVASPLGRGAGVTMSLTNADGVVKIDKNHEGIEAGEKVMVEILKNKSNIDKTLVSIGSHDIVMDIISDMMNMEGYDLSSSHVGSMGGIMALKRNEAHIAPIHLLGENGIYNIDYVKRYLGDYVILKLIKRVQGFMVQKGNPLNINNFKDLTRIRYVNRQKGSGTRLLLDYFLEKNEVDKNEINGYTREELTHLTVAAQIAGKSGDCGLGVLSAAICMNLDFIPIANEDYDIVFHKSMLEDERFKCFYKIITSKGFKDKVMSIGGYDLEDTGKIIYV</sequence>
<dbReference type="InterPro" id="IPR036688">
    <property type="entry name" value="MoeA_C_domain_IV_sf"/>
</dbReference>
<keyword evidence="9" id="KW-0808">Transferase</keyword>
<dbReference type="InterPro" id="IPR024370">
    <property type="entry name" value="PBP_domain"/>
</dbReference>
<dbReference type="GO" id="GO:0005829">
    <property type="term" value="C:cytosol"/>
    <property type="evidence" value="ECO:0007669"/>
    <property type="project" value="TreeGrafter"/>
</dbReference>
<evidence type="ECO:0000256" key="8">
    <source>
        <dbReference type="ARBA" id="ARBA00047317"/>
    </source>
</evidence>
<dbReference type="InterPro" id="IPR036425">
    <property type="entry name" value="MoaB/Mog-like_dom_sf"/>
</dbReference>
<dbReference type="PANTHER" id="PTHR10192">
    <property type="entry name" value="MOLYBDOPTERIN BIOSYNTHESIS PROTEIN"/>
    <property type="match status" value="1"/>
</dbReference>
<evidence type="ECO:0000313" key="12">
    <source>
        <dbReference type="Proteomes" id="UP000019681"/>
    </source>
</evidence>
<keyword evidence="9" id="KW-0479">Metal-binding</keyword>
<dbReference type="AlphaFoldDB" id="A0A017RWM1"/>
<evidence type="ECO:0000256" key="9">
    <source>
        <dbReference type="RuleBase" id="RU365090"/>
    </source>
</evidence>
<dbReference type="GO" id="GO:0006777">
    <property type="term" value="P:Mo-molybdopterin cofactor biosynthetic process"/>
    <property type="evidence" value="ECO:0007669"/>
    <property type="project" value="UniProtKB-UniRule"/>
</dbReference>
<evidence type="ECO:0000259" key="10">
    <source>
        <dbReference type="SMART" id="SM00852"/>
    </source>
</evidence>
<reference evidence="11 12" key="1">
    <citation type="journal article" date="2014" name="Genome Announc.">
        <title>Draft Genome Sequence of Fervidicella metallireducens Strain AeBT, an Iron-Reducing Thermoanaerobe from the Great Artesian Basin.</title>
        <authorList>
            <person name="Patel B.K."/>
        </authorList>
    </citation>
    <scope>NUCLEOTIDE SEQUENCE [LARGE SCALE GENOMIC DNA]</scope>
    <source>
        <strain evidence="11 12">AeB</strain>
    </source>
</reference>
<protein>
    <recommendedName>
        <fullName evidence="5 9">Molybdopterin molybdenumtransferase</fullName>
        <ecNumber evidence="4 9">2.10.1.1</ecNumber>
    </recommendedName>
</protein>
<dbReference type="STRING" id="1403537.Q428_08510"/>
<comment type="caution">
    <text evidence="11">The sequence shown here is derived from an EMBL/GenBank/DDBJ whole genome shotgun (WGS) entry which is preliminary data.</text>
</comment>
<keyword evidence="12" id="KW-1185">Reference proteome</keyword>
<feature type="domain" description="MoaB/Mog" evidence="10">
    <location>
        <begin position="171"/>
        <end position="308"/>
    </location>
</feature>
<dbReference type="InterPro" id="IPR005110">
    <property type="entry name" value="MoeA_linker/N"/>
</dbReference>
<evidence type="ECO:0000256" key="1">
    <source>
        <dbReference type="ARBA" id="ARBA00002901"/>
    </source>
</evidence>
<dbReference type="GO" id="GO:0046872">
    <property type="term" value="F:metal ion binding"/>
    <property type="evidence" value="ECO:0007669"/>
    <property type="project" value="UniProtKB-UniRule"/>
</dbReference>
<dbReference type="SUPFAM" id="SSF53218">
    <property type="entry name" value="Molybdenum cofactor biosynthesis proteins"/>
    <property type="match status" value="1"/>
</dbReference>
<gene>
    <name evidence="11" type="ORF">Q428_08510</name>
</gene>
<evidence type="ECO:0000313" key="11">
    <source>
        <dbReference type="EMBL" id="EYE88340.1"/>
    </source>
</evidence>
<dbReference type="Pfam" id="PF12727">
    <property type="entry name" value="PBP_like"/>
    <property type="match status" value="1"/>
</dbReference>
<dbReference type="InterPro" id="IPR001453">
    <property type="entry name" value="MoaB/Mog_dom"/>
</dbReference>
<dbReference type="Pfam" id="PF03454">
    <property type="entry name" value="MoeA_C"/>
    <property type="match status" value="1"/>
</dbReference>
<dbReference type="Pfam" id="PF03453">
    <property type="entry name" value="MoeA_N"/>
    <property type="match status" value="1"/>
</dbReference>
<dbReference type="GO" id="GO:0061599">
    <property type="term" value="F:molybdopterin molybdotransferase activity"/>
    <property type="evidence" value="ECO:0007669"/>
    <property type="project" value="UniProtKB-UniRule"/>
</dbReference>
<evidence type="ECO:0000256" key="4">
    <source>
        <dbReference type="ARBA" id="ARBA00013269"/>
    </source>
</evidence>
<dbReference type="Gene3D" id="2.40.340.10">
    <property type="entry name" value="MoeA, C-terminal, domain IV"/>
    <property type="match status" value="1"/>
</dbReference>
<evidence type="ECO:0000256" key="5">
    <source>
        <dbReference type="ARBA" id="ARBA00021108"/>
    </source>
</evidence>
<dbReference type="Gene3D" id="2.170.190.11">
    <property type="entry name" value="Molybdopterin biosynthesis moea protein, domain 3"/>
    <property type="match status" value="1"/>
</dbReference>
<dbReference type="CDD" id="cd00887">
    <property type="entry name" value="MoeA"/>
    <property type="match status" value="1"/>
</dbReference>
<name>A0A017RWM1_9CLOT</name>
<comment type="catalytic activity">
    <reaction evidence="8">
        <text>adenylyl-molybdopterin + molybdate = Mo-molybdopterin + AMP + H(+)</text>
        <dbReference type="Rhea" id="RHEA:35047"/>
        <dbReference type="ChEBI" id="CHEBI:15378"/>
        <dbReference type="ChEBI" id="CHEBI:36264"/>
        <dbReference type="ChEBI" id="CHEBI:62727"/>
        <dbReference type="ChEBI" id="CHEBI:71302"/>
        <dbReference type="ChEBI" id="CHEBI:456215"/>
        <dbReference type="EC" id="2.10.1.1"/>
    </reaction>
</comment>